<comment type="caution">
    <text evidence="10">The sequence shown here is derived from an EMBL/GenBank/DDBJ whole genome shotgun (WGS) entry which is preliminary data.</text>
</comment>
<proteinExistence type="inferred from homology"/>
<keyword evidence="3 6" id="KW-0812">Transmembrane</keyword>
<dbReference type="CDD" id="cd03404">
    <property type="entry name" value="SPFH_HflK"/>
    <property type="match status" value="1"/>
</dbReference>
<dbReference type="InterPro" id="IPR050710">
    <property type="entry name" value="Band7/mec-2_domain"/>
</dbReference>
<evidence type="ECO:0000313" key="9">
    <source>
        <dbReference type="EMBL" id="CAJ0803360.1"/>
    </source>
</evidence>
<keyword evidence="4 6" id="KW-1133">Transmembrane helix</keyword>
<dbReference type="NCBIfam" id="TIGR01933">
    <property type="entry name" value="hflK"/>
    <property type="match status" value="1"/>
</dbReference>
<dbReference type="InterPro" id="IPR036013">
    <property type="entry name" value="Band_7/SPFH_dom_sf"/>
</dbReference>
<accession>A0AAD2C1C5</accession>
<dbReference type="GO" id="GO:0016020">
    <property type="term" value="C:membrane"/>
    <property type="evidence" value="ECO:0007669"/>
    <property type="project" value="UniProtKB-SubCell"/>
</dbReference>
<dbReference type="InterPro" id="IPR001107">
    <property type="entry name" value="Band_7"/>
</dbReference>
<keyword evidence="5 6" id="KW-0472">Membrane</keyword>
<dbReference type="Proteomes" id="UP001189773">
    <property type="component" value="Unassembled WGS sequence"/>
</dbReference>
<evidence type="ECO:0000256" key="6">
    <source>
        <dbReference type="RuleBase" id="RU364113"/>
    </source>
</evidence>
<feature type="compositionally biased region" description="Polar residues" evidence="7">
    <location>
        <begin position="440"/>
        <end position="451"/>
    </location>
</feature>
<keyword evidence="12" id="KW-1185">Reference proteome</keyword>
<evidence type="ECO:0000313" key="11">
    <source>
        <dbReference type="Proteomes" id="UP001189756"/>
    </source>
</evidence>
<comment type="similarity">
    <text evidence="2 6">Belongs to the band 7/mec-2 family. HflK subfamily.</text>
</comment>
<protein>
    <recommendedName>
        <fullName evidence="6">Protein HflK</fullName>
    </recommendedName>
</protein>
<evidence type="ECO:0000256" key="1">
    <source>
        <dbReference type="ARBA" id="ARBA00004167"/>
    </source>
</evidence>
<dbReference type="InterPro" id="IPR020980">
    <property type="entry name" value="Membrane_HflK_N"/>
</dbReference>
<dbReference type="SUPFAM" id="SSF117892">
    <property type="entry name" value="Band 7/SPFH domain"/>
    <property type="match status" value="1"/>
</dbReference>
<organism evidence="10 11">
    <name type="scientific">Ralstonia thomasii</name>
    <dbReference type="NCBI Taxonomy" id="3058596"/>
    <lineage>
        <taxon>Bacteria</taxon>
        <taxon>Pseudomonadati</taxon>
        <taxon>Pseudomonadota</taxon>
        <taxon>Betaproteobacteria</taxon>
        <taxon>Burkholderiales</taxon>
        <taxon>Burkholderiaceae</taxon>
        <taxon>Ralstonia</taxon>
    </lineage>
</organism>
<dbReference type="Proteomes" id="UP001189756">
    <property type="component" value="Unassembled WGS sequence"/>
</dbReference>
<dbReference type="EMBL" id="CATZAZ010000012">
    <property type="protein sequence ID" value="CAJ0805062.1"/>
    <property type="molecule type" value="Genomic_DNA"/>
</dbReference>
<comment type="subcellular location">
    <subcellularLocation>
        <location evidence="1">Membrane</location>
        <topology evidence="1">Single-pass membrane protein</topology>
    </subcellularLocation>
</comment>
<comment type="subunit">
    <text evidence="6">HflC and HflK may interact to form a multimeric complex.</text>
</comment>
<dbReference type="AlphaFoldDB" id="A0AAD2C1C5"/>
<feature type="region of interest" description="Disordered" evidence="7">
    <location>
        <begin position="426"/>
        <end position="477"/>
    </location>
</feature>
<comment type="function">
    <text evidence="6">HflC and HflK could encode or regulate a protease.</text>
</comment>
<evidence type="ECO:0000256" key="2">
    <source>
        <dbReference type="ARBA" id="ARBA00006971"/>
    </source>
</evidence>
<gene>
    <name evidence="9" type="ORF">LMG18095_03908</name>
    <name evidence="10" type="ORF">R77560_04178</name>
</gene>
<evidence type="ECO:0000313" key="12">
    <source>
        <dbReference type="Proteomes" id="UP001189773"/>
    </source>
</evidence>
<evidence type="ECO:0000259" key="8">
    <source>
        <dbReference type="SMART" id="SM00244"/>
    </source>
</evidence>
<feature type="region of interest" description="Disordered" evidence="7">
    <location>
        <begin position="49"/>
        <end position="119"/>
    </location>
</feature>
<feature type="compositionally biased region" description="Basic and acidic residues" evidence="7">
    <location>
        <begin position="461"/>
        <end position="477"/>
    </location>
</feature>
<feature type="compositionally biased region" description="Basic and acidic residues" evidence="7">
    <location>
        <begin position="51"/>
        <end position="72"/>
    </location>
</feature>
<dbReference type="InterPro" id="IPR010201">
    <property type="entry name" value="HflK"/>
</dbReference>
<evidence type="ECO:0000256" key="4">
    <source>
        <dbReference type="ARBA" id="ARBA00022989"/>
    </source>
</evidence>
<dbReference type="SMART" id="SM00244">
    <property type="entry name" value="PHB"/>
    <property type="match status" value="1"/>
</dbReference>
<dbReference type="PANTHER" id="PTHR43327">
    <property type="entry name" value="STOMATIN-LIKE PROTEIN 2, MITOCHONDRIAL"/>
    <property type="match status" value="1"/>
</dbReference>
<feature type="domain" description="Band 7" evidence="8">
    <location>
        <begin position="141"/>
        <end position="318"/>
    </location>
</feature>
<name>A0AAD2C1C5_9RALS</name>
<dbReference type="Gene3D" id="3.30.479.30">
    <property type="entry name" value="Band 7 domain"/>
    <property type="match status" value="1"/>
</dbReference>
<dbReference type="PANTHER" id="PTHR43327:SF2">
    <property type="entry name" value="MODULATOR OF FTSH PROTEASE HFLK"/>
    <property type="match status" value="1"/>
</dbReference>
<reference evidence="10 12" key="1">
    <citation type="submission" date="2023-07" db="EMBL/GenBank/DDBJ databases">
        <authorList>
            <person name="Peeters C."/>
        </authorList>
    </citation>
    <scope>NUCLEOTIDE SEQUENCE</scope>
    <source>
        <strain evidence="9 12">LMG 18095</strain>
        <strain evidence="10">R-77560</strain>
    </source>
</reference>
<evidence type="ECO:0000313" key="10">
    <source>
        <dbReference type="EMBL" id="CAJ0805062.1"/>
    </source>
</evidence>
<evidence type="ECO:0000256" key="3">
    <source>
        <dbReference type="ARBA" id="ARBA00022692"/>
    </source>
</evidence>
<evidence type="ECO:0000256" key="5">
    <source>
        <dbReference type="ARBA" id="ARBA00023136"/>
    </source>
</evidence>
<feature type="transmembrane region" description="Helical" evidence="6">
    <location>
        <begin position="125"/>
        <end position="146"/>
    </location>
</feature>
<evidence type="ECO:0000256" key="7">
    <source>
        <dbReference type="SAM" id="MobiDB-lite"/>
    </source>
</evidence>
<dbReference type="EMBL" id="CATZAR010000015">
    <property type="protein sequence ID" value="CAJ0803360.1"/>
    <property type="molecule type" value="Genomic_DNA"/>
</dbReference>
<sequence length="477" mass="52454">MARYFFAVRQSGQARPLMPEISTQSSSMASPRPARGLWHRLRVLLSLNDPRWGRGDDNNNAEREGNKDEPKRQSKPPQDGPPDLDELWRDFNRRLNNLFGRKDSGNGSDGPTPLRPGNGRGGSGLGIGVLLAVLVGLWLASGFFIVQEGQTGVILQFGRFKYLATPGINWRLPYPVESHEIVNLSGVRTLEIGRTTQIKDTNLKDSSMLTQDENIVDVRFSVQYNIANPVDYLFYNRTDRGGDEELVTQAAETSVREIVGRNKMDAVLYEGRDAVGRNLAESIQRILSAYKTGIRILSVNVQSVQPPEQVQAAFDDVTKAGQDRERAISEGQAYANDVVPRAKGTAARLGEEAQGYKARVTARAEGDAARFASVQREYAKAPQVTRDRIYLETMQDIYANSTKVLVDQSNGSLLYLPLDKLIAQTQGDTSRPAPAPGASAQDSGSAQGVPTPSNPSPANDADSRSREALRNRDRDSR</sequence>
<dbReference type="Pfam" id="PF01145">
    <property type="entry name" value="Band_7"/>
    <property type="match status" value="1"/>
</dbReference>
<dbReference type="Pfam" id="PF12221">
    <property type="entry name" value="HflK_N"/>
    <property type="match status" value="1"/>
</dbReference>